<dbReference type="CDD" id="cd00211">
    <property type="entry name" value="PTS_IIA_fru"/>
    <property type="match status" value="1"/>
</dbReference>
<dbReference type="InterPro" id="IPR002178">
    <property type="entry name" value="PTS_EIIA_type-2_dom"/>
</dbReference>
<keyword evidence="2" id="KW-0813">Transport</keyword>
<proteinExistence type="predicted"/>
<dbReference type="Pfam" id="PF00359">
    <property type="entry name" value="PTS_EIIA_2"/>
    <property type="match status" value="1"/>
</dbReference>
<gene>
    <name evidence="2" type="ORF">G3N55_02540</name>
</gene>
<dbReference type="Gene3D" id="3.40.930.10">
    <property type="entry name" value="Mannitol-specific EII, Chain A"/>
    <property type="match status" value="1"/>
</dbReference>
<dbReference type="InterPro" id="IPR016152">
    <property type="entry name" value="PTrfase/Anion_transptr"/>
</dbReference>
<dbReference type="PROSITE" id="PS51094">
    <property type="entry name" value="PTS_EIIA_TYPE_2"/>
    <property type="match status" value="1"/>
</dbReference>
<name>A0A6N9TKD5_DISTH</name>
<protein>
    <submittedName>
        <fullName evidence="2">PTS sugar transporter subunit IIA</fullName>
    </submittedName>
</protein>
<keyword evidence="3" id="KW-1185">Reference proteome</keyword>
<dbReference type="PANTHER" id="PTHR47738:SF1">
    <property type="entry name" value="NITROGEN REGULATORY PROTEIN"/>
    <property type="match status" value="1"/>
</dbReference>
<evidence type="ECO:0000313" key="2">
    <source>
        <dbReference type="EMBL" id="NDY41731.1"/>
    </source>
</evidence>
<sequence>MRILDYLRPEHVLPELAAGSKPEVLRAMAAHVAAAEPGLDPERVYTVLMEREALGSTGIGEGVAIPHGKIAGLDRLVISVARSPRGVEFDAVDRQPVRLLFLLLAPEAAATAYLRLLARVSRLMKSREVRQALLGAGDVHAILATIREADVGP</sequence>
<reference evidence="2 3" key="1">
    <citation type="submission" date="2020-02" db="EMBL/GenBank/DDBJ databases">
        <title>Comparative genomics of sulfur disproportionating microorganisms.</title>
        <authorList>
            <person name="Ward L.M."/>
            <person name="Bertran E."/>
            <person name="Johnston D.T."/>
        </authorList>
    </citation>
    <scope>NUCLEOTIDE SEQUENCE [LARGE SCALE GENOMIC DNA]</scope>
    <source>
        <strain evidence="2 3">DSM 100025</strain>
    </source>
</reference>
<evidence type="ECO:0000259" key="1">
    <source>
        <dbReference type="PROSITE" id="PS51094"/>
    </source>
</evidence>
<comment type="caution">
    <text evidence="2">The sequence shown here is derived from an EMBL/GenBank/DDBJ whole genome shotgun (WGS) entry which is preliminary data.</text>
</comment>
<keyword evidence="2" id="KW-0762">Sugar transport</keyword>
<organism evidence="2 3">
    <name type="scientific">Dissulfurirhabdus thermomarina</name>
    <dbReference type="NCBI Taxonomy" id="1765737"/>
    <lineage>
        <taxon>Bacteria</taxon>
        <taxon>Deltaproteobacteria</taxon>
        <taxon>Dissulfurirhabdaceae</taxon>
        <taxon>Dissulfurirhabdus</taxon>
    </lineage>
</organism>
<accession>A0A6N9TKD5</accession>
<dbReference type="PANTHER" id="PTHR47738">
    <property type="entry name" value="PTS SYSTEM FRUCTOSE-LIKE EIIA COMPONENT-RELATED"/>
    <property type="match status" value="1"/>
</dbReference>
<dbReference type="GO" id="GO:0030295">
    <property type="term" value="F:protein kinase activator activity"/>
    <property type="evidence" value="ECO:0007669"/>
    <property type="project" value="TreeGrafter"/>
</dbReference>
<dbReference type="SUPFAM" id="SSF55804">
    <property type="entry name" value="Phoshotransferase/anion transport protein"/>
    <property type="match status" value="1"/>
</dbReference>
<dbReference type="InterPro" id="IPR051541">
    <property type="entry name" value="PTS_SugarTrans_NitroReg"/>
</dbReference>
<dbReference type="RefSeq" id="WP_163297887.1">
    <property type="nucleotide sequence ID" value="NZ_JAAGRR010000015.1"/>
</dbReference>
<evidence type="ECO:0000313" key="3">
    <source>
        <dbReference type="Proteomes" id="UP000469346"/>
    </source>
</evidence>
<dbReference type="Proteomes" id="UP000469346">
    <property type="component" value="Unassembled WGS sequence"/>
</dbReference>
<dbReference type="AlphaFoldDB" id="A0A6N9TKD5"/>
<dbReference type="EMBL" id="JAAGRR010000015">
    <property type="protein sequence ID" value="NDY41731.1"/>
    <property type="molecule type" value="Genomic_DNA"/>
</dbReference>
<feature type="domain" description="PTS EIIA type-2" evidence="1">
    <location>
        <begin position="5"/>
        <end position="149"/>
    </location>
</feature>
<dbReference type="PROSITE" id="PS00372">
    <property type="entry name" value="PTS_EIIA_TYPE_2_HIS"/>
    <property type="match status" value="1"/>
</dbReference>